<feature type="transmembrane region" description="Helical" evidence="9">
    <location>
        <begin position="12"/>
        <end position="32"/>
    </location>
</feature>
<comment type="subcellular location">
    <subcellularLocation>
        <location evidence="1">Endoplasmic reticulum membrane</location>
        <topology evidence="1">Multi-pass membrane protein</topology>
    </subcellularLocation>
</comment>
<dbReference type="PANTHER" id="PTHR13202:SF0">
    <property type="entry name" value="SIGNAL PEPTIDASE COMPLEX SUBUNIT 1"/>
    <property type="match status" value="1"/>
</dbReference>
<keyword evidence="5" id="KW-0256">Endoplasmic reticulum</keyword>
<evidence type="ECO:0000256" key="9">
    <source>
        <dbReference type="SAM" id="Phobius"/>
    </source>
</evidence>
<evidence type="ECO:0000256" key="4">
    <source>
        <dbReference type="ARBA" id="ARBA00022692"/>
    </source>
</evidence>
<comment type="similarity">
    <text evidence="2">Belongs to the SPCS1 family.</text>
</comment>
<evidence type="ECO:0000256" key="1">
    <source>
        <dbReference type="ARBA" id="ARBA00004477"/>
    </source>
</evidence>
<evidence type="ECO:0000256" key="6">
    <source>
        <dbReference type="ARBA" id="ARBA00022989"/>
    </source>
</evidence>
<gene>
    <name evidence="10" type="ORF">KC19_4G235600</name>
</gene>
<dbReference type="GO" id="GO:0045047">
    <property type="term" value="P:protein targeting to ER"/>
    <property type="evidence" value="ECO:0007669"/>
    <property type="project" value="TreeGrafter"/>
</dbReference>
<evidence type="ECO:0000256" key="8">
    <source>
        <dbReference type="ARBA" id="ARBA00045204"/>
    </source>
</evidence>
<keyword evidence="7 9" id="KW-0472">Membrane</keyword>
<sequence>MDWEGQRLAELLMQYILLGSALVAFLMGYVSGSFSSMIYVYLAGVVVTFMATVPDWPFFNRHPFTWLEPLYAEKPSQRVLARQQAAGKKGVKSSQARR</sequence>
<dbReference type="Proteomes" id="UP000822688">
    <property type="component" value="Chromosome 4"/>
</dbReference>
<comment type="caution">
    <text evidence="10">The sequence shown here is derived from an EMBL/GenBank/DDBJ whole genome shotgun (WGS) entry which is preliminary data.</text>
</comment>
<evidence type="ECO:0000313" key="10">
    <source>
        <dbReference type="EMBL" id="KAG0581242.1"/>
    </source>
</evidence>
<evidence type="ECO:0000256" key="5">
    <source>
        <dbReference type="ARBA" id="ARBA00022824"/>
    </source>
</evidence>
<keyword evidence="4 9" id="KW-0812">Transmembrane</keyword>
<dbReference type="GO" id="GO:0006465">
    <property type="term" value="P:signal peptide processing"/>
    <property type="evidence" value="ECO:0007669"/>
    <property type="project" value="InterPro"/>
</dbReference>
<dbReference type="Pfam" id="PF06645">
    <property type="entry name" value="SPC12"/>
    <property type="match status" value="1"/>
</dbReference>
<dbReference type="InterPro" id="IPR009542">
    <property type="entry name" value="Spc1/SPCS1"/>
</dbReference>
<feature type="transmembrane region" description="Helical" evidence="9">
    <location>
        <begin position="38"/>
        <end position="59"/>
    </location>
</feature>
<evidence type="ECO:0000313" key="11">
    <source>
        <dbReference type="Proteomes" id="UP000822688"/>
    </source>
</evidence>
<evidence type="ECO:0000256" key="7">
    <source>
        <dbReference type="ARBA" id="ARBA00023136"/>
    </source>
</evidence>
<evidence type="ECO:0000256" key="2">
    <source>
        <dbReference type="ARBA" id="ARBA00005245"/>
    </source>
</evidence>
<dbReference type="PANTHER" id="PTHR13202">
    <property type="entry name" value="MICROSOMAL SIGNAL PEPTIDASE 12 KDA SUBUNIT"/>
    <property type="match status" value="1"/>
</dbReference>
<dbReference type="GO" id="GO:0005787">
    <property type="term" value="C:signal peptidase complex"/>
    <property type="evidence" value="ECO:0007669"/>
    <property type="project" value="InterPro"/>
</dbReference>
<organism evidence="10 11">
    <name type="scientific">Ceratodon purpureus</name>
    <name type="common">Fire moss</name>
    <name type="synonym">Dicranum purpureum</name>
    <dbReference type="NCBI Taxonomy" id="3225"/>
    <lineage>
        <taxon>Eukaryota</taxon>
        <taxon>Viridiplantae</taxon>
        <taxon>Streptophyta</taxon>
        <taxon>Embryophyta</taxon>
        <taxon>Bryophyta</taxon>
        <taxon>Bryophytina</taxon>
        <taxon>Bryopsida</taxon>
        <taxon>Dicranidae</taxon>
        <taxon>Pseudoditrichales</taxon>
        <taxon>Ditrichaceae</taxon>
        <taxon>Ceratodon</taxon>
    </lineage>
</organism>
<reference evidence="10" key="1">
    <citation type="submission" date="2020-06" db="EMBL/GenBank/DDBJ databases">
        <title>WGS assembly of Ceratodon purpureus strain R40.</title>
        <authorList>
            <person name="Carey S.B."/>
            <person name="Jenkins J."/>
            <person name="Shu S."/>
            <person name="Lovell J.T."/>
            <person name="Sreedasyam A."/>
            <person name="Maumus F."/>
            <person name="Tiley G.P."/>
            <person name="Fernandez-Pozo N."/>
            <person name="Barry K."/>
            <person name="Chen C."/>
            <person name="Wang M."/>
            <person name="Lipzen A."/>
            <person name="Daum C."/>
            <person name="Saski C.A."/>
            <person name="Payton A.C."/>
            <person name="Mcbreen J.C."/>
            <person name="Conrad R.E."/>
            <person name="Kollar L.M."/>
            <person name="Olsson S."/>
            <person name="Huttunen S."/>
            <person name="Landis J.B."/>
            <person name="Wickett N.J."/>
            <person name="Johnson M.G."/>
            <person name="Rensing S.A."/>
            <person name="Grimwood J."/>
            <person name="Schmutz J."/>
            <person name="Mcdaniel S.F."/>
        </authorList>
    </citation>
    <scope>NUCLEOTIDE SEQUENCE</scope>
    <source>
        <strain evidence="10">R40</strain>
    </source>
</reference>
<accession>A0A8T0ICW3</accession>
<evidence type="ECO:0000256" key="3">
    <source>
        <dbReference type="ARBA" id="ARBA00017059"/>
    </source>
</evidence>
<comment type="function">
    <text evidence="8">Component of the signal peptidase complex (SPC) which catalyzes the cleavage of N-terminal signal sequences from nascent proteins as they are translocated into the lumen of the endoplasmic reticulum. Dispensable for SPC enzymatic activity.</text>
</comment>
<protein>
    <recommendedName>
        <fullName evidence="3">Signal peptidase complex subunit 1</fullName>
    </recommendedName>
</protein>
<dbReference type="EMBL" id="CM026424">
    <property type="protein sequence ID" value="KAG0581242.1"/>
    <property type="molecule type" value="Genomic_DNA"/>
</dbReference>
<name>A0A8T0ICW3_CERPU</name>
<dbReference type="AlphaFoldDB" id="A0A8T0ICW3"/>
<proteinExistence type="inferred from homology"/>
<keyword evidence="6 9" id="KW-1133">Transmembrane helix</keyword>
<keyword evidence="11" id="KW-1185">Reference proteome</keyword>